<name>A0ABN7VYA1_GIGMA</name>
<evidence type="ECO:0000313" key="1">
    <source>
        <dbReference type="EMBL" id="CAG8805692.1"/>
    </source>
</evidence>
<feature type="non-terminal residue" evidence="1">
    <location>
        <position position="1"/>
    </location>
</feature>
<proteinExistence type="predicted"/>
<dbReference type="EMBL" id="CAJVQB010025140">
    <property type="protein sequence ID" value="CAG8805692.1"/>
    <property type="molecule type" value="Genomic_DNA"/>
</dbReference>
<protein>
    <submittedName>
        <fullName evidence="1">146_t:CDS:1</fullName>
    </submittedName>
</protein>
<dbReference type="Proteomes" id="UP000789901">
    <property type="component" value="Unassembled WGS sequence"/>
</dbReference>
<comment type="caution">
    <text evidence="1">The sequence shown here is derived from an EMBL/GenBank/DDBJ whole genome shotgun (WGS) entry which is preliminary data.</text>
</comment>
<sequence>PKFDKTYIYKLPKNKYQKFSNVYAYSFMVKNENPAPSWLIICDVAAKEWQEIKKLKNTEINNIIKQYYTTPLKLQSYFQSVALSSRIQVSDSVIDNLSHIITLPTVHHVEEIRKLENIYNITTDTQLYKDLLTRISDLSVTGVSHDETKDYLDEHYCLASVKGTRQFAQAFLDSSIIISQDNKAKIGLGVPAVGRTFCTLQSVLEPVQVPDHDFVYRINQKLIPLVYFIIKPSEINDNLRTRQMAIFVRSQWSIGTSSITHVKDISSLVSDDQYSGILKINNNIKPIWILLSKYNPVERVMSTLSGKLAKIVLPINHFGNYLDSQGKIIDTERPKKKQPKSSESVVEFVLISNSAEIENFGILLLEQNRQDFFSGNNFRDCASDLE</sequence>
<gene>
    <name evidence="1" type="ORF">GMARGA_LOCUS24146</name>
</gene>
<dbReference type="PANTHER" id="PTHR46954:SF1">
    <property type="entry name" value="C2H2-TYPE DOMAIN-CONTAINING PROTEIN"/>
    <property type="match status" value="1"/>
</dbReference>
<keyword evidence="2" id="KW-1185">Reference proteome</keyword>
<organism evidence="1 2">
    <name type="scientific">Gigaspora margarita</name>
    <dbReference type="NCBI Taxonomy" id="4874"/>
    <lineage>
        <taxon>Eukaryota</taxon>
        <taxon>Fungi</taxon>
        <taxon>Fungi incertae sedis</taxon>
        <taxon>Mucoromycota</taxon>
        <taxon>Glomeromycotina</taxon>
        <taxon>Glomeromycetes</taxon>
        <taxon>Diversisporales</taxon>
        <taxon>Gigasporaceae</taxon>
        <taxon>Gigaspora</taxon>
    </lineage>
</organism>
<reference evidence="1 2" key="1">
    <citation type="submission" date="2021-06" db="EMBL/GenBank/DDBJ databases">
        <authorList>
            <person name="Kallberg Y."/>
            <person name="Tangrot J."/>
            <person name="Rosling A."/>
        </authorList>
    </citation>
    <scope>NUCLEOTIDE SEQUENCE [LARGE SCALE GENOMIC DNA]</scope>
    <source>
        <strain evidence="1 2">120-4 pot B 10/14</strain>
    </source>
</reference>
<accession>A0ABN7VYA1</accession>
<dbReference type="PANTHER" id="PTHR46954">
    <property type="entry name" value="C2H2-TYPE DOMAIN-CONTAINING PROTEIN"/>
    <property type="match status" value="1"/>
</dbReference>
<evidence type="ECO:0000313" key="2">
    <source>
        <dbReference type="Proteomes" id="UP000789901"/>
    </source>
</evidence>